<dbReference type="PANTHER" id="PTHR11092:SF0">
    <property type="entry name" value="EPIMERASE FAMILY PROTEIN SDR39U1"/>
    <property type="match status" value="1"/>
</dbReference>
<evidence type="ECO:0000313" key="6">
    <source>
        <dbReference type="Proteomes" id="UP000516028"/>
    </source>
</evidence>
<feature type="transmembrane region" description="Helical" evidence="2">
    <location>
        <begin position="100"/>
        <end position="120"/>
    </location>
</feature>
<keyword evidence="2" id="KW-0812">Transmembrane</keyword>
<feature type="domain" description="NAD-dependent epimerase/dehydratase" evidence="3">
    <location>
        <begin position="184"/>
        <end position="398"/>
    </location>
</feature>
<accession>A0A7H0GK96</accession>
<evidence type="ECO:0000259" key="4">
    <source>
        <dbReference type="Pfam" id="PF08338"/>
    </source>
</evidence>
<keyword evidence="6" id="KW-1185">Reference proteome</keyword>
<protein>
    <submittedName>
        <fullName evidence="5">TIGR01777 family protein</fullName>
    </submittedName>
</protein>
<sequence>MTTIAFCVLAFQTMLGGFDNLWHHELHARLPQRSSARYELRLHSLREAIYGVLYLAFAWIQLQGIWAIAVAALLLAEMLITVADFLEEDRSRKLPPFERALHTVLTVSYGLLLGLLAPMLWQAAHMPTEIVFTYHGLWSWFCTAAALGVSIWSVRNAVAVWQMGKAVQPHSVRSIPQAIGTSTVLVTGATGFVGTALVRQLQHEGRRVIVLSRDPLQARAQFGNGLWAVDRLTDIPSETRIDAVVHLAGASILGGRWTRQRRQKLLASRIHITRDLLALMARMHRAPEVLISASAIGYYGTRHGAARIDESAAADPGRFQSDLCVAIEGEALRAEALGTRVVCVRPGIVLGDSGGALAPQALAARWGLASFLGTGNQPMPWIHLDDLIGLIRHAMTEPLMHGALNAVAPAMTTQADFARALAAAYGKSVWLRVPAWALRGALGELSELLLCGQNAAPLHALASGYAFAYPTLERALSQLTRTRSASTPVPSVPVEV</sequence>
<keyword evidence="2" id="KW-1133">Transmembrane helix</keyword>
<dbReference type="EMBL" id="CP060783">
    <property type="protein sequence ID" value="QNP48712.1"/>
    <property type="molecule type" value="Genomic_DNA"/>
</dbReference>
<dbReference type="InterPro" id="IPR001509">
    <property type="entry name" value="Epimerase_deHydtase"/>
</dbReference>
<dbReference type="KEGG" id="daer:H9K75_00080"/>
<proteinExistence type="inferred from homology"/>
<dbReference type="Pfam" id="PF08338">
    <property type="entry name" value="DUF1731"/>
    <property type="match status" value="1"/>
</dbReference>
<feature type="transmembrane region" description="Helical" evidence="2">
    <location>
        <begin position="132"/>
        <end position="154"/>
    </location>
</feature>
<dbReference type="InterPro" id="IPR036291">
    <property type="entry name" value="NAD(P)-bd_dom_sf"/>
</dbReference>
<dbReference type="Proteomes" id="UP000516028">
    <property type="component" value="Chromosome"/>
</dbReference>
<dbReference type="SUPFAM" id="SSF51735">
    <property type="entry name" value="NAD(P)-binding Rossmann-fold domains"/>
    <property type="match status" value="1"/>
</dbReference>
<dbReference type="Gene3D" id="3.40.50.720">
    <property type="entry name" value="NAD(P)-binding Rossmann-like Domain"/>
    <property type="match status" value="1"/>
</dbReference>
<dbReference type="PANTHER" id="PTHR11092">
    <property type="entry name" value="SUGAR NUCLEOTIDE EPIMERASE RELATED"/>
    <property type="match status" value="1"/>
</dbReference>
<dbReference type="NCBIfam" id="TIGR01777">
    <property type="entry name" value="yfcH"/>
    <property type="match status" value="1"/>
</dbReference>
<dbReference type="AlphaFoldDB" id="A0A7H0GK96"/>
<comment type="similarity">
    <text evidence="1">Belongs to the NAD(P)-dependent epimerase/dehydratase family. SDR39U1 subfamily.</text>
</comment>
<evidence type="ECO:0000313" key="5">
    <source>
        <dbReference type="EMBL" id="QNP48712.1"/>
    </source>
</evidence>
<feature type="domain" description="DUF1731" evidence="4">
    <location>
        <begin position="433"/>
        <end position="479"/>
    </location>
</feature>
<dbReference type="Pfam" id="PF01370">
    <property type="entry name" value="Epimerase"/>
    <property type="match status" value="1"/>
</dbReference>
<evidence type="ECO:0000256" key="2">
    <source>
        <dbReference type="SAM" id="Phobius"/>
    </source>
</evidence>
<dbReference type="InterPro" id="IPR010099">
    <property type="entry name" value="SDR39U1"/>
</dbReference>
<reference evidence="5 6" key="1">
    <citation type="submission" date="2020-08" db="EMBL/GenBank/DDBJ databases">
        <title>Genome sequence of Diaphorobacter aerolatus KACC 16536T.</title>
        <authorList>
            <person name="Hyun D.-W."/>
            <person name="Bae J.-W."/>
        </authorList>
    </citation>
    <scope>NUCLEOTIDE SEQUENCE [LARGE SCALE GENOMIC DNA]</scope>
    <source>
        <strain evidence="5 6">KACC 16536</strain>
    </source>
</reference>
<organism evidence="5 6">
    <name type="scientific">Diaphorobacter aerolatus</name>
    <dbReference type="NCBI Taxonomy" id="1288495"/>
    <lineage>
        <taxon>Bacteria</taxon>
        <taxon>Pseudomonadati</taxon>
        <taxon>Pseudomonadota</taxon>
        <taxon>Betaproteobacteria</taxon>
        <taxon>Burkholderiales</taxon>
        <taxon>Comamonadaceae</taxon>
        <taxon>Diaphorobacter</taxon>
    </lineage>
</organism>
<dbReference type="InterPro" id="IPR013549">
    <property type="entry name" value="DUF1731"/>
</dbReference>
<gene>
    <name evidence="5" type="ORF">H9K75_00080</name>
</gene>
<keyword evidence="2" id="KW-0472">Membrane</keyword>
<feature type="transmembrane region" description="Helical" evidence="2">
    <location>
        <begin position="51"/>
        <end position="80"/>
    </location>
</feature>
<evidence type="ECO:0000256" key="1">
    <source>
        <dbReference type="ARBA" id="ARBA00009353"/>
    </source>
</evidence>
<feature type="transmembrane region" description="Helical" evidence="2">
    <location>
        <begin position="174"/>
        <end position="198"/>
    </location>
</feature>
<evidence type="ECO:0000259" key="3">
    <source>
        <dbReference type="Pfam" id="PF01370"/>
    </source>
</evidence>
<name>A0A7H0GK96_9BURK</name>